<dbReference type="Proteomes" id="UP000284205">
    <property type="component" value="Unassembled WGS sequence"/>
</dbReference>
<dbReference type="Proteomes" id="UP000284431">
    <property type="component" value="Unassembled WGS sequence"/>
</dbReference>
<dbReference type="InterPro" id="IPR031161">
    <property type="entry name" value="Peptidase_M60_dom"/>
</dbReference>
<dbReference type="Gene3D" id="3.40.390.80">
    <property type="entry name" value="Peptidase M60, enhancin-like domain 2"/>
    <property type="match status" value="1"/>
</dbReference>
<evidence type="ECO:0000313" key="4">
    <source>
        <dbReference type="Proteomes" id="UP000284205"/>
    </source>
</evidence>
<dbReference type="Gene3D" id="1.10.390.30">
    <property type="entry name" value="Peptidase M60, enhancin-like domain 3"/>
    <property type="match status" value="1"/>
</dbReference>
<comment type="caution">
    <text evidence="3">The sequence shown here is derived from an EMBL/GenBank/DDBJ whole genome shotgun (WGS) entry which is preliminary data.</text>
</comment>
<evidence type="ECO:0000313" key="5">
    <source>
        <dbReference type="Proteomes" id="UP000284431"/>
    </source>
</evidence>
<accession>A0A413IWZ9</accession>
<evidence type="ECO:0000313" key="3">
    <source>
        <dbReference type="EMBL" id="RGY23274.1"/>
    </source>
</evidence>
<dbReference type="PROSITE" id="PS51723">
    <property type="entry name" value="PEPTIDASE_M60"/>
    <property type="match status" value="1"/>
</dbReference>
<evidence type="ECO:0000313" key="2">
    <source>
        <dbReference type="EMBL" id="RGR72046.1"/>
    </source>
</evidence>
<organism evidence="3 5">
    <name type="scientific">Bacteroides caccae</name>
    <dbReference type="NCBI Taxonomy" id="47678"/>
    <lineage>
        <taxon>Bacteria</taxon>
        <taxon>Pseudomonadati</taxon>
        <taxon>Bacteroidota</taxon>
        <taxon>Bacteroidia</taxon>
        <taxon>Bacteroidales</taxon>
        <taxon>Bacteroidaceae</taxon>
        <taxon>Bacteroides</taxon>
    </lineage>
</organism>
<dbReference type="EMBL" id="QSCS01000031">
    <property type="protein sequence ID" value="RGY23274.1"/>
    <property type="molecule type" value="Genomic_DNA"/>
</dbReference>
<protein>
    <recommendedName>
        <fullName evidence="1">Peptidase M60 domain-containing protein</fullName>
    </recommendedName>
</protein>
<reference evidence="4 5" key="1">
    <citation type="submission" date="2018-08" db="EMBL/GenBank/DDBJ databases">
        <title>A genome reference for cultivated species of the human gut microbiota.</title>
        <authorList>
            <person name="Zou Y."/>
            <person name="Xue W."/>
            <person name="Luo G."/>
        </authorList>
    </citation>
    <scope>NUCLEOTIDE SEQUENCE [LARGE SCALE GENOMIC DNA]</scope>
    <source>
        <strain evidence="2 4">AF24-29LB</strain>
        <strain evidence="3 5">OF02-6LB</strain>
    </source>
</reference>
<evidence type="ECO:0000259" key="1">
    <source>
        <dbReference type="PROSITE" id="PS51723"/>
    </source>
</evidence>
<sequence length="558" mass="63830">MTIKSIFILGLLNVCFGITVQATPVNFVAIPYSDINSLAKQLKTSRYSPFENPTGLYFEEGETIQVTAPDLQGYQLNLLLVDFSKPAEGEKKEKTTVFTLKTGNNKFYAPHKGLVYVSYYVKDCRKAPEQKLTFHTGINNGVFNAYQHTNDEWKRMLDSAIAEVIDMQGKYVHLTFDVKTLREKGSDCGVEMIRMYDRIILWQQEMLGIDQFGYRTNNHMFARISWAGPPNANGKGVSFPRTSSIIRPEDIRNSNWVIGHEFGHVNQVRPGLKWHGTTEITNNIQAAWIQYLLRPEGPFRIEHSKAPDGTGQKVYGGLFNWHFNHCVVQQKPLLYNPRTLFTPPYSDNKNPFVRLCPFWQLQIYNALTNFGKPDFYARISEIVRRTNEQDLTVGELQLNFVKNACDVIQEDLTDFFIRCGMLRSVDTEIGDYGGNRHLSISQKQVEEVIRYASRYPKPKSPVIHYITMNSVKAFREQLPVQGIKGKGIRVEGESCYISHDIWKNVVVFEAYQGSKLQRVSMVGTGTEDNTETIAYFPNGCDRLVAVSWDGRRKDVFTL</sequence>
<dbReference type="Pfam" id="PF17291">
    <property type="entry name" value="M60-like_N"/>
    <property type="match status" value="1"/>
</dbReference>
<name>A0A413IWZ9_9BACE</name>
<dbReference type="SMART" id="SM01276">
    <property type="entry name" value="M60-like"/>
    <property type="match status" value="1"/>
</dbReference>
<dbReference type="Pfam" id="PF13402">
    <property type="entry name" value="Peptidase_M60"/>
    <property type="match status" value="1"/>
</dbReference>
<dbReference type="Gene3D" id="2.60.120.1250">
    <property type="entry name" value="Peptidase M60, enhancin-like domain 1"/>
    <property type="match status" value="1"/>
</dbReference>
<gene>
    <name evidence="2" type="ORF">DWY26_09610</name>
    <name evidence="3" type="ORF">DXA49_17275</name>
</gene>
<dbReference type="AlphaFoldDB" id="A0A413IWZ9"/>
<dbReference type="RefSeq" id="WP_122134718.1">
    <property type="nucleotide sequence ID" value="NZ_JADMYS010000001.1"/>
</dbReference>
<dbReference type="InterPro" id="IPR042279">
    <property type="entry name" value="Pep_M60_3"/>
</dbReference>
<dbReference type="EMBL" id="QRUO01000007">
    <property type="protein sequence ID" value="RGR72046.1"/>
    <property type="molecule type" value="Genomic_DNA"/>
</dbReference>
<proteinExistence type="predicted"/>
<dbReference type="InterPro" id="IPR035423">
    <property type="entry name" value="M60-like_N"/>
</dbReference>
<feature type="domain" description="Peptidase M60" evidence="1">
    <location>
        <begin position="49"/>
        <end position="366"/>
    </location>
</feature>